<reference evidence="1 2" key="1">
    <citation type="submission" date="2021-08" db="EMBL/GenBank/DDBJ databases">
        <title>Culture and genomic analysis of Symbiopectobacterium purcellii sp. nov. gen. nov., isolated from the leafhopper Empoasca decipiens.</title>
        <authorList>
            <person name="Nadal-Jimenez P."/>
            <person name="Siozios S."/>
            <person name="Halliday N."/>
            <person name="Camara M."/>
            <person name="Hurst G.D.D."/>
        </authorList>
    </citation>
    <scope>NUCLEOTIDE SEQUENCE [LARGE SCALE GENOMIC DNA]</scope>
    <source>
        <strain evidence="1 2">SyEd1</strain>
    </source>
</reference>
<dbReference type="RefSeq" id="WP_222159592.1">
    <property type="nucleotide sequence ID" value="NZ_CP081864.1"/>
</dbReference>
<dbReference type="Proteomes" id="UP000825886">
    <property type="component" value="Chromosome"/>
</dbReference>
<protein>
    <submittedName>
        <fullName evidence="1">Transcriptional regulator</fullName>
    </submittedName>
</protein>
<evidence type="ECO:0000313" key="2">
    <source>
        <dbReference type="Proteomes" id="UP000825886"/>
    </source>
</evidence>
<accession>A0ABX9AMZ4</accession>
<keyword evidence="2" id="KW-1185">Reference proteome</keyword>
<sequence>MSLIFGQNEIIGMLSKPVQNDRRAVAVIDDKCKVLCANSAFNAHFGLHSETNNPVSIDDVLPINVKFAYQDFLTNNDVMSTRVVSDLLSDGFTKKQLSTLSFSKLNVENRVFSLMILNQEINEPAPAINLVS</sequence>
<evidence type="ECO:0000313" key="1">
    <source>
        <dbReference type="EMBL" id="QZN96565.1"/>
    </source>
</evidence>
<organism evidence="1 2">
    <name type="scientific">Symbiopectobacterium purcellii</name>
    <dbReference type="NCBI Taxonomy" id="2871826"/>
    <lineage>
        <taxon>Bacteria</taxon>
        <taxon>Pseudomonadati</taxon>
        <taxon>Pseudomonadota</taxon>
        <taxon>Gammaproteobacteria</taxon>
        <taxon>Enterobacterales</taxon>
        <taxon>Enterobacteriaceae</taxon>
    </lineage>
</organism>
<dbReference type="EMBL" id="CP081864">
    <property type="protein sequence ID" value="QZN96565.1"/>
    <property type="molecule type" value="Genomic_DNA"/>
</dbReference>
<name>A0ABX9AMZ4_9ENTR</name>
<gene>
    <name evidence="1" type="ORF">K6K13_03730</name>
</gene>
<proteinExistence type="predicted"/>